<organism evidence="6 7">
    <name type="scientific">Ichthyophthirius multifiliis</name>
    <name type="common">White spot disease agent</name>
    <name type="synonym">Ich</name>
    <dbReference type="NCBI Taxonomy" id="5932"/>
    <lineage>
        <taxon>Eukaryota</taxon>
        <taxon>Sar</taxon>
        <taxon>Alveolata</taxon>
        <taxon>Ciliophora</taxon>
        <taxon>Intramacronucleata</taxon>
        <taxon>Oligohymenophorea</taxon>
        <taxon>Hymenostomatida</taxon>
        <taxon>Ophryoglenina</taxon>
        <taxon>Ichthyophthirius</taxon>
    </lineage>
</organism>
<gene>
    <name evidence="6" type="ORF">IMG5_098300</name>
</gene>
<dbReference type="SUPFAM" id="SSF52518">
    <property type="entry name" value="Thiamin diphosphate-binding fold (THDP-binding)"/>
    <property type="match status" value="2"/>
</dbReference>
<dbReference type="OrthoDB" id="16262at2759"/>
<dbReference type="STRING" id="857967.G0QRX4"/>
<evidence type="ECO:0000256" key="2">
    <source>
        <dbReference type="ARBA" id="ARBA00023052"/>
    </source>
</evidence>
<evidence type="ECO:0000313" key="7">
    <source>
        <dbReference type="Proteomes" id="UP000008983"/>
    </source>
</evidence>
<dbReference type="NCBIfam" id="TIGR03297">
    <property type="entry name" value="Ppyr-DeCO2ase"/>
    <property type="match status" value="1"/>
</dbReference>
<name>G0QRX4_ICHMU</name>
<dbReference type="EC" id="4.1.1.82" evidence="6"/>
<dbReference type="OMA" id="RQCDGPA"/>
<dbReference type="EMBL" id="GL983803">
    <property type="protein sequence ID" value="EGR32004.1"/>
    <property type="molecule type" value="Genomic_DNA"/>
</dbReference>
<feature type="domain" description="Thiamine pyrophosphate enzyme TPP-binding" evidence="4">
    <location>
        <begin position="225"/>
        <end position="351"/>
    </location>
</feature>
<proteinExistence type="predicted"/>
<dbReference type="AlphaFoldDB" id="G0QRX4"/>
<dbReference type="GeneID" id="14908156"/>
<evidence type="ECO:0000259" key="4">
    <source>
        <dbReference type="Pfam" id="PF02775"/>
    </source>
</evidence>
<dbReference type="CDD" id="cd07035">
    <property type="entry name" value="TPP_PYR_POX_like"/>
    <property type="match status" value="1"/>
</dbReference>
<dbReference type="InterPro" id="IPR029061">
    <property type="entry name" value="THDP-binding"/>
</dbReference>
<dbReference type="InterPro" id="IPR017684">
    <property type="entry name" value="Phosphono-pyrv_decarboxylase"/>
</dbReference>
<dbReference type="RefSeq" id="XP_004035490.1">
    <property type="nucleotide sequence ID" value="XM_004035442.1"/>
</dbReference>
<dbReference type="FunFam" id="3.40.50.970:FF:000100">
    <property type="entry name" value="Putative phosphonopyruvate decarboxylase"/>
    <property type="match status" value="1"/>
</dbReference>
<dbReference type="CDD" id="cd03371">
    <property type="entry name" value="TPP_PpyrDC"/>
    <property type="match status" value="1"/>
</dbReference>
<dbReference type="InterPro" id="IPR011766">
    <property type="entry name" value="TPP_enzyme_TPP-bd"/>
</dbReference>
<sequence>MKKVSPSDFYKALKDEGVTYYTGVPDSLLKEFCAFIADNTCEQNHIISANEGQSIALATGYYLAQKKIPLVYMQNSGLGNAVNPLMSLAHSQVYSIPMLILIGWRGEPSVKDEPQHMIMGSCMLDMINSMKFNSIILSKDEFQTEIKKGYNLALQNQEPVFLVITKDYFQQYEVINKNRIQLNKYELNREQALEVILQNIHEGIFVGTTGFLSRELCELREKLGQNSNMDFFTVGSMGYASSIALGIALNSQNKNVYCFDGDGAAIMHMGSMCIIGQSKANNLVHFIFNNECHDSVGQQPTCANEISFPQIAKGAGYEEVYQVQGKTELINVINLIQIKQKKYTKPVLIEIKINPGARPNLGRPKQSTIQNKNELMNYIQIQQ</sequence>
<reference evidence="6 7" key="1">
    <citation type="submission" date="2011-07" db="EMBL/GenBank/DDBJ databases">
        <authorList>
            <person name="Coyne R."/>
            <person name="Brami D."/>
            <person name="Johnson J."/>
            <person name="Hostetler J."/>
            <person name="Hannick L."/>
            <person name="Clark T."/>
            <person name="Cassidy-Hanley D."/>
            <person name="Inman J."/>
        </authorList>
    </citation>
    <scope>NUCLEOTIDE SEQUENCE [LARGE SCALE GENOMIC DNA]</scope>
    <source>
        <strain evidence="6 7">G5</strain>
    </source>
</reference>
<evidence type="ECO:0000256" key="1">
    <source>
        <dbReference type="ARBA" id="ARBA00022793"/>
    </source>
</evidence>
<dbReference type="InterPro" id="IPR012001">
    <property type="entry name" value="Thiamin_PyroP_enz_TPP-bd_dom"/>
</dbReference>
<keyword evidence="3 6" id="KW-0456">Lyase</keyword>
<dbReference type="Pfam" id="PF02776">
    <property type="entry name" value="TPP_enzyme_N"/>
    <property type="match status" value="1"/>
</dbReference>
<protein>
    <submittedName>
        <fullName evidence="6">Phosphonopyruvate decarboxylase, putative</fullName>
        <ecNumber evidence="6">4.1.1.82</ecNumber>
    </submittedName>
</protein>
<evidence type="ECO:0000313" key="6">
    <source>
        <dbReference type="EMBL" id="EGR32004.1"/>
    </source>
</evidence>
<dbReference type="InterPro" id="IPR051818">
    <property type="entry name" value="TPP_dependent_decarboxylase"/>
</dbReference>
<feature type="domain" description="Thiamine pyrophosphate enzyme N-terminal TPP-binding" evidence="5">
    <location>
        <begin position="9"/>
        <end position="118"/>
    </location>
</feature>
<dbReference type="InParanoid" id="G0QRX4"/>
<dbReference type="Pfam" id="PF02775">
    <property type="entry name" value="TPP_enzyme_C"/>
    <property type="match status" value="1"/>
</dbReference>
<evidence type="ECO:0000256" key="3">
    <source>
        <dbReference type="ARBA" id="ARBA00023239"/>
    </source>
</evidence>
<dbReference type="GO" id="GO:0030976">
    <property type="term" value="F:thiamine pyrophosphate binding"/>
    <property type="evidence" value="ECO:0007669"/>
    <property type="project" value="InterPro"/>
</dbReference>
<dbReference type="PANTHER" id="PTHR42818">
    <property type="entry name" value="SULFOPYRUVATE DECARBOXYLASE SUBUNIT ALPHA"/>
    <property type="match status" value="1"/>
</dbReference>
<keyword evidence="7" id="KW-1185">Reference proteome</keyword>
<dbReference type="GO" id="GO:0032923">
    <property type="term" value="P:organic phosphonate biosynthetic process"/>
    <property type="evidence" value="ECO:0007669"/>
    <property type="project" value="InterPro"/>
</dbReference>
<dbReference type="PANTHER" id="PTHR42818:SF1">
    <property type="entry name" value="SULFOPYRUVATE DECARBOXYLASE"/>
    <property type="match status" value="1"/>
</dbReference>
<keyword evidence="1" id="KW-0210">Decarboxylase</keyword>
<evidence type="ECO:0000259" key="5">
    <source>
        <dbReference type="Pfam" id="PF02776"/>
    </source>
</evidence>
<keyword evidence="2" id="KW-0786">Thiamine pyrophosphate</keyword>
<dbReference type="GO" id="GO:0033980">
    <property type="term" value="F:phosphonopyruvate decarboxylase activity"/>
    <property type="evidence" value="ECO:0007669"/>
    <property type="project" value="UniProtKB-EC"/>
</dbReference>
<dbReference type="eggNOG" id="ENOG502QS39">
    <property type="taxonomic scope" value="Eukaryota"/>
</dbReference>
<dbReference type="Proteomes" id="UP000008983">
    <property type="component" value="Unassembled WGS sequence"/>
</dbReference>
<dbReference type="Gene3D" id="3.40.50.970">
    <property type="match status" value="2"/>
</dbReference>
<accession>G0QRX4</accession>